<reference evidence="3 5" key="1">
    <citation type="journal article" date="2019" name="Sci. Rep.">
        <title>A high-quality genome of Eragrostis curvula grass provides insights into Poaceae evolution and supports new strategies to enhance forage quality.</title>
        <authorList>
            <person name="Carballo J."/>
            <person name="Santos B.A.C.M."/>
            <person name="Zappacosta D."/>
            <person name="Garbus I."/>
            <person name="Selva J.P."/>
            <person name="Gallo C.A."/>
            <person name="Diaz A."/>
            <person name="Albertini E."/>
            <person name="Caccamo M."/>
            <person name="Echenique V."/>
        </authorList>
    </citation>
    <scope>NUCLEOTIDE SEQUENCE [LARGE SCALE GENOMIC DNA]</scope>
    <source>
        <strain evidence="5">cv. Victoria</strain>
        <tissue evidence="3">Leaf</tissue>
    </source>
</reference>
<dbReference type="InterPro" id="IPR036514">
    <property type="entry name" value="SGNH_hydro_sf"/>
</dbReference>
<feature type="non-terminal residue" evidence="3">
    <location>
        <position position="1"/>
    </location>
</feature>
<dbReference type="PANTHER" id="PTHR22835">
    <property type="entry name" value="ZINC FINGER FYVE DOMAIN CONTAINING PROTEIN"/>
    <property type="match status" value="1"/>
</dbReference>
<keyword evidence="2" id="KW-0732">Signal</keyword>
<comment type="caution">
    <text evidence="3">The sequence shown here is derived from an EMBL/GenBank/DDBJ whole genome shotgun (WGS) entry which is preliminary data.</text>
</comment>
<evidence type="ECO:0000313" key="5">
    <source>
        <dbReference type="Proteomes" id="UP000324897"/>
    </source>
</evidence>
<evidence type="ECO:0000256" key="1">
    <source>
        <dbReference type="ARBA" id="ARBA00008668"/>
    </source>
</evidence>
<keyword evidence="5" id="KW-1185">Reference proteome</keyword>
<evidence type="ECO:0000256" key="2">
    <source>
        <dbReference type="SAM" id="SignalP"/>
    </source>
</evidence>
<comment type="similarity">
    <text evidence="1">Belongs to the 'GDSL' lipolytic enzyme family.</text>
</comment>
<feature type="chain" id="PRO_5044097428" description="GDSL esterase/lipase" evidence="2">
    <location>
        <begin position="35"/>
        <end position="93"/>
    </location>
</feature>
<dbReference type="OrthoDB" id="786368at2759"/>
<evidence type="ECO:0000313" key="3">
    <source>
        <dbReference type="EMBL" id="TVU35757.1"/>
    </source>
</evidence>
<dbReference type="Gramene" id="TVU35769">
    <property type="protein sequence ID" value="TVU35769"/>
    <property type="gene ID" value="EJB05_17672"/>
</dbReference>
<name>A0A5J9VJN4_9POAL</name>
<dbReference type="AlphaFoldDB" id="A0A5J9VJN4"/>
<sequence length="93" mass="9883">MRLPGDHSSSSSLALAVWGSLLLVLVGSLSPALGCYTRIFSFGDSLTDTGNFVRLTARSPSLYGAPPYGKTFFGRPTGRASDGRLVIDFIGER</sequence>
<evidence type="ECO:0000313" key="4">
    <source>
        <dbReference type="EMBL" id="TVU35769.1"/>
    </source>
</evidence>
<dbReference type="EMBL" id="RWGY01000009">
    <property type="protein sequence ID" value="TVU35757.1"/>
    <property type="molecule type" value="Genomic_DNA"/>
</dbReference>
<organism evidence="3 5">
    <name type="scientific">Eragrostis curvula</name>
    <name type="common">weeping love grass</name>
    <dbReference type="NCBI Taxonomy" id="38414"/>
    <lineage>
        <taxon>Eukaryota</taxon>
        <taxon>Viridiplantae</taxon>
        <taxon>Streptophyta</taxon>
        <taxon>Embryophyta</taxon>
        <taxon>Tracheophyta</taxon>
        <taxon>Spermatophyta</taxon>
        <taxon>Magnoliopsida</taxon>
        <taxon>Liliopsida</taxon>
        <taxon>Poales</taxon>
        <taxon>Poaceae</taxon>
        <taxon>PACMAD clade</taxon>
        <taxon>Chloridoideae</taxon>
        <taxon>Eragrostideae</taxon>
        <taxon>Eragrostidinae</taxon>
        <taxon>Eragrostis</taxon>
    </lineage>
</organism>
<protein>
    <recommendedName>
        <fullName evidence="6">GDSL esterase/lipase</fullName>
    </recommendedName>
</protein>
<gene>
    <name evidence="3" type="ORF">EJB05_17660</name>
    <name evidence="4" type="ORF">EJB05_17672</name>
</gene>
<evidence type="ECO:0008006" key="6">
    <source>
        <dbReference type="Google" id="ProtNLM"/>
    </source>
</evidence>
<dbReference type="Gramene" id="TVU35757">
    <property type="protein sequence ID" value="TVU35757"/>
    <property type="gene ID" value="EJB05_17660"/>
</dbReference>
<dbReference type="Proteomes" id="UP000324897">
    <property type="component" value="Unassembled WGS sequence"/>
</dbReference>
<accession>A0A5J9VJN4</accession>
<proteinExistence type="inferred from homology"/>
<dbReference type="EMBL" id="RWGY01000009">
    <property type="protein sequence ID" value="TVU35769.1"/>
    <property type="molecule type" value="Genomic_DNA"/>
</dbReference>
<feature type="signal peptide" evidence="2">
    <location>
        <begin position="1"/>
        <end position="34"/>
    </location>
</feature>
<dbReference type="PANTHER" id="PTHR22835:SF273">
    <property type="entry name" value="GDSL ESTERASE_LIPASE"/>
    <property type="match status" value="1"/>
</dbReference>
<dbReference type="Gene3D" id="3.40.50.1110">
    <property type="entry name" value="SGNH hydrolase"/>
    <property type="match status" value="1"/>
</dbReference>